<organism evidence="2">
    <name type="scientific">Staphylothermus marinus</name>
    <dbReference type="NCBI Taxonomy" id="2280"/>
    <lineage>
        <taxon>Archaea</taxon>
        <taxon>Thermoproteota</taxon>
        <taxon>Thermoprotei</taxon>
        <taxon>Desulfurococcales</taxon>
        <taxon>Desulfurococcaceae</taxon>
        <taxon>Staphylothermus</taxon>
    </lineage>
</organism>
<comment type="caution">
    <text evidence="2">The sequence shown here is derived from an EMBL/GenBank/DDBJ whole genome shotgun (WGS) entry which is preliminary data.</text>
</comment>
<accession>A0A7C4D704</accession>
<dbReference type="SMART" id="SM00471">
    <property type="entry name" value="HDc"/>
    <property type="match status" value="1"/>
</dbReference>
<name>A0A7C4D704_STAMA</name>
<dbReference type="InterPro" id="IPR003607">
    <property type="entry name" value="HD/PDEase_dom"/>
</dbReference>
<protein>
    <submittedName>
        <fullName evidence="2">HD domain-containing protein</fullName>
    </submittedName>
</protein>
<feature type="domain" description="HD/PDEase" evidence="1">
    <location>
        <begin position="49"/>
        <end position="240"/>
    </location>
</feature>
<dbReference type="CDD" id="cd00077">
    <property type="entry name" value="HDc"/>
    <property type="match status" value="1"/>
</dbReference>
<proteinExistence type="predicted"/>
<dbReference type="AlphaFoldDB" id="A0A7C4D704"/>
<dbReference type="SUPFAM" id="SSF109604">
    <property type="entry name" value="HD-domain/PDEase-like"/>
    <property type="match status" value="1"/>
</dbReference>
<dbReference type="Pfam" id="PF01966">
    <property type="entry name" value="HD"/>
    <property type="match status" value="1"/>
</dbReference>
<dbReference type="Gene3D" id="1.10.3210.10">
    <property type="entry name" value="Hypothetical protein af1432"/>
    <property type="match status" value="1"/>
</dbReference>
<evidence type="ECO:0000313" key="2">
    <source>
        <dbReference type="EMBL" id="HGM58481.1"/>
    </source>
</evidence>
<gene>
    <name evidence="2" type="ORF">ENU14_02695</name>
</gene>
<dbReference type="PANTHER" id="PTHR11373:SF4">
    <property type="entry name" value="DEOXYNUCLEOSIDE TRIPHOSPHATE TRIPHOSPHOHYDROLASE SAMHD1"/>
    <property type="match status" value="1"/>
</dbReference>
<reference evidence="2" key="1">
    <citation type="journal article" date="2020" name="mSystems">
        <title>Genome- and Community-Level Interaction Insights into Carbon Utilization and Element Cycling Functions of Hydrothermarchaeota in Hydrothermal Sediment.</title>
        <authorList>
            <person name="Zhou Z."/>
            <person name="Liu Y."/>
            <person name="Xu W."/>
            <person name="Pan J."/>
            <person name="Luo Z.H."/>
            <person name="Li M."/>
        </authorList>
    </citation>
    <scope>NUCLEOTIDE SEQUENCE [LARGE SCALE GENOMIC DNA]</scope>
    <source>
        <strain evidence="2">SpSt-642</strain>
    </source>
</reference>
<dbReference type="InterPro" id="IPR006674">
    <property type="entry name" value="HD_domain"/>
</dbReference>
<dbReference type="GO" id="GO:0008832">
    <property type="term" value="F:dGTPase activity"/>
    <property type="evidence" value="ECO:0007669"/>
    <property type="project" value="TreeGrafter"/>
</dbReference>
<sequence>MEKIHIRDSIYDEIPVYREIEEPVINKWEIQRLRYIKQLQLTYLVYPTALHTRFDHSLGVMHIASEFLEHVLDNADNIDILKKPAELEVVSDNVFRLFNRVVARLAGLLHDIGHGPLGHLFDEYIVPNILKNKLDVLDKKCFSHEVISFLIYWHRLRDDIKKILEKIDVFKRFTDVLIEWLDQIMIPICWDRDTGKSIYHDEFKVNTSGYGYFIRMIVRDYLYPADLLDYLIRDSKFTGTIELGFINRLRLMRYTKPISYDQVIDKIPSTGKNPPTPILMVLDEKALGDLIRYLDARKLMYENVYLHKAIKAFDWSAIKILSEDEVWYHIGFNKDLLIKAIEKPRDSSIVNAFLDEYLDLTDHVLLKIRDLVKRNNIKNEVVKEHVKALFDYRKPLYKSIHSELIPATPHLLENSRISTRIYEFEEELRKTIVDKINSPDLYEQIIVGIEQIQIYPGTAWNIQGPSVYTTIDGSIRVYTIEDFSEKYHISNIGIIRLYIDRSLIEPQRRRFINELMKVFINEVKDNSENRKKLEELIGIITISTITM</sequence>
<dbReference type="GO" id="GO:0006203">
    <property type="term" value="P:dGTP catabolic process"/>
    <property type="evidence" value="ECO:0007669"/>
    <property type="project" value="TreeGrafter"/>
</dbReference>
<evidence type="ECO:0000259" key="1">
    <source>
        <dbReference type="SMART" id="SM00471"/>
    </source>
</evidence>
<dbReference type="InterPro" id="IPR050135">
    <property type="entry name" value="dGTPase-like"/>
</dbReference>
<dbReference type="EMBL" id="DTBJ01000018">
    <property type="protein sequence ID" value="HGM58481.1"/>
    <property type="molecule type" value="Genomic_DNA"/>
</dbReference>
<dbReference type="PANTHER" id="PTHR11373">
    <property type="entry name" value="DEOXYNUCLEOSIDE TRIPHOSPHATE TRIPHOSPHOHYDROLASE"/>
    <property type="match status" value="1"/>
</dbReference>